<dbReference type="GO" id="GO:0005886">
    <property type="term" value="C:plasma membrane"/>
    <property type="evidence" value="ECO:0007669"/>
    <property type="project" value="TreeGrafter"/>
</dbReference>
<evidence type="ECO:0000256" key="1">
    <source>
        <dbReference type="SAM" id="Phobius"/>
    </source>
</evidence>
<evidence type="ECO:0000259" key="2">
    <source>
        <dbReference type="Pfam" id="PF07670"/>
    </source>
</evidence>
<dbReference type="InterPro" id="IPR050860">
    <property type="entry name" value="FeoB_GTPase"/>
</dbReference>
<reference evidence="3" key="1">
    <citation type="submission" date="2018-05" db="EMBL/GenBank/DDBJ databases">
        <authorList>
            <person name="Lanie J.A."/>
            <person name="Ng W.-L."/>
            <person name="Kazmierczak K.M."/>
            <person name="Andrzejewski T.M."/>
            <person name="Davidsen T.M."/>
            <person name="Wayne K.J."/>
            <person name="Tettelin H."/>
            <person name="Glass J.I."/>
            <person name="Rusch D."/>
            <person name="Podicherti R."/>
            <person name="Tsui H.-C.T."/>
            <person name="Winkler M.E."/>
        </authorList>
    </citation>
    <scope>NUCLEOTIDE SEQUENCE</scope>
</reference>
<feature type="transmembrane region" description="Helical" evidence="1">
    <location>
        <begin position="73"/>
        <end position="92"/>
    </location>
</feature>
<feature type="transmembrane region" description="Helical" evidence="1">
    <location>
        <begin position="203"/>
        <end position="229"/>
    </location>
</feature>
<feature type="transmembrane region" description="Helical" evidence="1">
    <location>
        <begin position="125"/>
        <end position="149"/>
    </location>
</feature>
<evidence type="ECO:0000313" key="3">
    <source>
        <dbReference type="EMBL" id="SVE37778.1"/>
    </source>
</evidence>
<keyword evidence="1" id="KW-0472">Membrane</keyword>
<feature type="transmembrane region" description="Helical" evidence="1">
    <location>
        <begin position="169"/>
        <end position="191"/>
    </location>
</feature>
<dbReference type="PANTHER" id="PTHR43185">
    <property type="entry name" value="FERROUS IRON TRANSPORT PROTEIN B"/>
    <property type="match status" value="1"/>
</dbReference>
<dbReference type="GO" id="GO:0015093">
    <property type="term" value="F:ferrous iron transmembrane transporter activity"/>
    <property type="evidence" value="ECO:0007669"/>
    <property type="project" value="TreeGrafter"/>
</dbReference>
<organism evidence="3">
    <name type="scientific">marine metagenome</name>
    <dbReference type="NCBI Taxonomy" id="408172"/>
    <lineage>
        <taxon>unclassified sequences</taxon>
        <taxon>metagenomes</taxon>
        <taxon>ecological metagenomes</taxon>
    </lineage>
</organism>
<feature type="non-terminal residue" evidence="3">
    <location>
        <position position="238"/>
    </location>
</feature>
<gene>
    <name evidence="3" type="ORF">METZ01_LOCUS490632</name>
</gene>
<protein>
    <recommendedName>
        <fullName evidence="2">Nucleoside transporter/FeoB GTPase Gate domain-containing protein</fullName>
    </recommendedName>
</protein>
<dbReference type="AlphaFoldDB" id="A0A383D1M1"/>
<dbReference type="InterPro" id="IPR011642">
    <property type="entry name" value="Gate_dom"/>
</dbReference>
<sequence>MENISELQHLRDHAASEIDKMGINHQILEATIRYDMLDRALSANNFIIHEEVESVSRSEIVDKFLTHKWLGPMIFIALLYIIFQSIFTWASIPMGWIDYGIGMIGDYCIEIMPPGIFRNLLVEGVISGVGAILIFLPQILFLMFFLNILEDTGYMSRVAFMMDRLMNKIGLHGKSVLPLMSGYACAIPGIMATRTIDNWKERLMTILILPLMSCSARLPVYTLMISAFIPKQQVIGIF</sequence>
<dbReference type="EMBL" id="UINC01213139">
    <property type="protein sequence ID" value="SVE37778.1"/>
    <property type="molecule type" value="Genomic_DNA"/>
</dbReference>
<name>A0A383D1M1_9ZZZZ</name>
<accession>A0A383D1M1</accession>
<keyword evidence="1" id="KW-0812">Transmembrane</keyword>
<proteinExistence type="predicted"/>
<dbReference type="Pfam" id="PF07670">
    <property type="entry name" value="Gate"/>
    <property type="match status" value="1"/>
</dbReference>
<dbReference type="PANTHER" id="PTHR43185:SF1">
    <property type="entry name" value="FE(2+) TRANSPORTER FEOB"/>
    <property type="match status" value="1"/>
</dbReference>
<keyword evidence="1" id="KW-1133">Transmembrane helix</keyword>
<feature type="domain" description="Nucleoside transporter/FeoB GTPase Gate" evidence="2">
    <location>
        <begin position="133"/>
        <end position="227"/>
    </location>
</feature>